<feature type="transmembrane region" description="Helical" evidence="7">
    <location>
        <begin position="386"/>
        <end position="406"/>
    </location>
</feature>
<evidence type="ECO:0000259" key="8">
    <source>
        <dbReference type="PROSITE" id="PS50850"/>
    </source>
</evidence>
<evidence type="ECO:0000256" key="2">
    <source>
        <dbReference type="ARBA" id="ARBA00022448"/>
    </source>
</evidence>
<dbReference type="InterPro" id="IPR036259">
    <property type="entry name" value="MFS_trans_sf"/>
</dbReference>
<accession>A0A4S2DMX5</accession>
<evidence type="ECO:0000313" key="10">
    <source>
        <dbReference type="Proteomes" id="UP000306888"/>
    </source>
</evidence>
<dbReference type="Pfam" id="PF05977">
    <property type="entry name" value="MFS_3"/>
    <property type="match status" value="1"/>
</dbReference>
<dbReference type="InterPro" id="IPR020846">
    <property type="entry name" value="MFS_dom"/>
</dbReference>
<feature type="domain" description="Major facilitator superfamily (MFS) profile" evidence="8">
    <location>
        <begin position="1"/>
        <end position="414"/>
    </location>
</feature>
<dbReference type="OrthoDB" id="9775268at2"/>
<keyword evidence="6 7" id="KW-0472">Membrane</keyword>
<keyword evidence="4 7" id="KW-0812">Transmembrane</keyword>
<feature type="transmembrane region" description="Helical" evidence="7">
    <location>
        <begin position="259"/>
        <end position="278"/>
    </location>
</feature>
<dbReference type="AlphaFoldDB" id="A0A4S2DMX5"/>
<dbReference type="PANTHER" id="PTHR43266">
    <property type="entry name" value="MACROLIDE-EFFLUX PROTEIN"/>
    <property type="match status" value="1"/>
</dbReference>
<keyword evidence="2" id="KW-0813">Transport</keyword>
<feature type="transmembrane region" description="Helical" evidence="7">
    <location>
        <begin position="103"/>
        <end position="121"/>
    </location>
</feature>
<protein>
    <submittedName>
        <fullName evidence="9">MFS transporter</fullName>
    </submittedName>
</protein>
<dbReference type="SUPFAM" id="SSF103473">
    <property type="entry name" value="MFS general substrate transporter"/>
    <property type="match status" value="1"/>
</dbReference>
<feature type="transmembrane region" description="Helical" evidence="7">
    <location>
        <begin position="290"/>
        <end position="307"/>
    </location>
</feature>
<dbReference type="GO" id="GO:0005886">
    <property type="term" value="C:plasma membrane"/>
    <property type="evidence" value="ECO:0007669"/>
    <property type="project" value="UniProtKB-SubCell"/>
</dbReference>
<evidence type="ECO:0000256" key="3">
    <source>
        <dbReference type="ARBA" id="ARBA00022475"/>
    </source>
</evidence>
<organism evidence="9 10">
    <name type="scientific">Clostridium sartagoforme</name>
    <dbReference type="NCBI Taxonomy" id="84031"/>
    <lineage>
        <taxon>Bacteria</taxon>
        <taxon>Bacillati</taxon>
        <taxon>Bacillota</taxon>
        <taxon>Clostridia</taxon>
        <taxon>Eubacteriales</taxon>
        <taxon>Clostridiaceae</taxon>
        <taxon>Clostridium</taxon>
    </lineage>
</organism>
<feature type="transmembrane region" description="Helical" evidence="7">
    <location>
        <begin position="319"/>
        <end position="344"/>
    </location>
</feature>
<dbReference type="EMBL" id="SRYR01000001">
    <property type="protein sequence ID" value="TGY43425.1"/>
    <property type="molecule type" value="Genomic_DNA"/>
</dbReference>
<evidence type="ECO:0000256" key="1">
    <source>
        <dbReference type="ARBA" id="ARBA00004651"/>
    </source>
</evidence>
<evidence type="ECO:0000256" key="4">
    <source>
        <dbReference type="ARBA" id="ARBA00022692"/>
    </source>
</evidence>
<reference evidence="9 10" key="1">
    <citation type="submission" date="2019-04" db="EMBL/GenBank/DDBJ databases">
        <title>Microbes associate with the intestines of laboratory mice.</title>
        <authorList>
            <person name="Navarre W."/>
            <person name="Wong E."/>
            <person name="Huang K."/>
            <person name="Tropini C."/>
            <person name="Ng K."/>
            <person name="Yu B."/>
        </authorList>
    </citation>
    <scope>NUCLEOTIDE SEQUENCE [LARGE SCALE GENOMIC DNA]</scope>
    <source>
        <strain evidence="9 10">NM50_B9-20</strain>
    </source>
</reference>
<comment type="caution">
    <text evidence="9">The sequence shown here is derived from an EMBL/GenBank/DDBJ whole genome shotgun (WGS) entry which is preliminary data.</text>
</comment>
<gene>
    <name evidence="9" type="ORF">E5347_01045</name>
</gene>
<proteinExistence type="predicted"/>
<evidence type="ECO:0000256" key="7">
    <source>
        <dbReference type="SAM" id="Phobius"/>
    </source>
</evidence>
<dbReference type="Gene3D" id="1.20.1250.20">
    <property type="entry name" value="MFS general substrate transporter like domains"/>
    <property type="match status" value="1"/>
</dbReference>
<dbReference type="PROSITE" id="PS50850">
    <property type="entry name" value="MFS"/>
    <property type="match status" value="1"/>
</dbReference>
<keyword evidence="3" id="KW-1003">Cell membrane</keyword>
<comment type="subcellular location">
    <subcellularLocation>
        <location evidence="1">Cell membrane</location>
        <topology evidence="1">Multi-pass membrane protein</topology>
    </subcellularLocation>
</comment>
<evidence type="ECO:0000256" key="6">
    <source>
        <dbReference type="ARBA" id="ARBA00023136"/>
    </source>
</evidence>
<dbReference type="InterPro" id="IPR010290">
    <property type="entry name" value="TM_effector"/>
</dbReference>
<feature type="transmembrane region" description="Helical" evidence="7">
    <location>
        <begin position="49"/>
        <end position="71"/>
    </location>
</feature>
<evidence type="ECO:0000313" key="9">
    <source>
        <dbReference type="EMBL" id="TGY43425.1"/>
    </source>
</evidence>
<evidence type="ECO:0000256" key="5">
    <source>
        <dbReference type="ARBA" id="ARBA00022989"/>
    </source>
</evidence>
<dbReference type="Proteomes" id="UP000306888">
    <property type="component" value="Unassembled WGS sequence"/>
</dbReference>
<feature type="transmembrane region" description="Helical" evidence="7">
    <location>
        <begin position="12"/>
        <end position="37"/>
    </location>
</feature>
<dbReference type="CDD" id="cd06173">
    <property type="entry name" value="MFS_MefA_like"/>
    <property type="match status" value="1"/>
</dbReference>
<keyword evidence="5 7" id="KW-1133">Transmembrane helix</keyword>
<sequence>MKFKLLKEKNFSLLMFGKVTSLIGSYMQSFALSLFVLNTTGSATKFASILAVALIPQLILSPFAGVIVDWFYRKNILIALDLLSGIVVTVFAVFYFITGEMPLTYIYILVISLSLISTLDNPTLQTIIPTITKKEDLVEANALNSLLMAVGNVISPAIAAFVYGSLGLKGVFIVNSISFFVSAISEVFLVIPRNVKEKGKLSLNKFVLEFKDGIGFIIKKKDIVNVVCLAIILNFALGSFSVGGAYISKIILNVSDFQYGLVDTFGVAGMILATLLIGWQSKKRSLGKNLYLSLMISSIFLAGYAIVSSESLVSNGNSIFYLYLLMLAITFFMCIFIGLANTFLSVGMQSIVPLEFMGRVTTVVSTGAMIASPLSSMLYGYLFDKISVAIIFLVSSGIMIIAMLLFKKSLYEIKIDEQVEEENCNLDAEPV</sequence>
<dbReference type="GO" id="GO:0022857">
    <property type="term" value="F:transmembrane transporter activity"/>
    <property type="evidence" value="ECO:0007669"/>
    <property type="project" value="InterPro"/>
</dbReference>
<name>A0A4S2DMX5_9CLOT</name>
<feature type="transmembrane region" description="Helical" evidence="7">
    <location>
        <begin position="223"/>
        <end position="247"/>
    </location>
</feature>
<feature type="transmembrane region" description="Helical" evidence="7">
    <location>
        <begin position="356"/>
        <end position="374"/>
    </location>
</feature>
<keyword evidence="10" id="KW-1185">Reference proteome</keyword>
<feature type="transmembrane region" description="Helical" evidence="7">
    <location>
        <begin position="142"/>
        <end position="164"/>
    </location>
</feature>
<dbReference type="PANTHER" id="PTHR43266:SF9">
    <property type="entry name" value="PERMEASE, MAJOR FACILITATOR SUPERFAMILY-RELATED"/>
    <property type="match status" value="1"/>
</dbReference>
<feature type="transmembrane region" description="Helical" evidence="7">
    <location>
        <begin position="78"/>
        <end position="97"/>
    </location>
</feature>
<feature type="transmembrane region" description="Helical" evidence="7">
    <location>
        <begin position="170"/>
        <end position="191"/>
    </location>
</feature>
<dbReference type="RefSeq" id="WP_136003693.1">
    <property type="nucleotide sequence ID" value="NZ_SRYR01000001.1"/>
</dbReference>